<dbReference type="RefSeq" id="WP_172231166.1">
    <property type="nucleotide sequence ID" value="NZ_CP035946.1"/>
</dbReference>
<keyword evidence="6 7" id="KW-0472">Membrane</keyword>
<evidence type="ECO:0000256" key="1">
    <source>
        <dbReference type="ARBA" id="ARBA00004651"/>
    </source>
</evidence>
<protein>
    <submittedName>
        <fullName evidence="9">ABC transporter permease</fullName>
    </submittedName>
</protein>
<dbReference type="Pfam" id="PF02687">
    <property type="entry name" value="FtsX"/>
    <property type="match status" value="1"/>
</dbReference>
<dbReference type="PANTHER" id="PTHR30489">
    <property type="entry name" value="LIPOPROTEIN-RELEASING SYSTEM TRANSMEMBRANE PROTEIN LOLE"/>
    <property type="match status" value="1"/>
</dbReference>
<reference evidence="9 10" key="1">
    <citation type="submission" date="2020-07" db="EMBL/GenBank/DDBJ databases">
        <title>Transfer of Campylobacter canadensis to the novel genus Avispirillum gen. nov., that also includes two novel species recovered from migratory waterfowl: Avispirillum anseris sp. nov. and Avispirillum brantae sp. nov.</title>
        <authorList>
            <person name="Miller W.G."/>
            <person name="Chapman M.H."/>
            <person name="Yee E."/>
            <person name="Inglis G.D."/>
        </authorList>
    </citation>
    <scope>NUCLEOTIDE SEQUENCE [LARGE SCALE GENOMIC DNA]</scope>
    <source>
        <strain evidence="9 10">L283</strain>
    </source>
</reference>
<evidence type="ECO:0000313" key="10">
    <source>
        <dbReference type="Proteomes" id="UP000786183"/>
    </source>
</evidence>
<dbReference type="InterPro" id="IPR003838">
    <property type="entry name" value="ABC3_permease_C"/>
</dbReference>
<evidence type="ECO:0000256" key="3">
    <source>
        <dbReference type="ARBA" id="ARBA00022475"/>
    </source>
</evidence>
<dbReference type="Proteomes" id="UP000786183">
    <property type="component" value="Unassembled WGS sequence"/>
</dbReference>
<keyword evidence="4 7" id="KW-0812">Transmembrane</keyword>
<dbReference type="PANTHER" id="PTHR30489:SF0">
    <property type="entry name" value="LIPOPROTEIN-RELEASING SYSTEM TRANSMEMBRANE PROTEIN LOLE"/>
    <property type="match status" value="1"/>
</dbReference>
<proteinExistence type="inferred from homology"/>
<evidence type="ECO:0000259" key="8">
    <source>
        <dbReference type="Pfam" id="PF02687"/>
    </source>
</evidence>
<keyword evidence="3" id="KW-1003">Cell membrane</keyword>
<organism evidence="9 10">
    <name type="scientific">Campylobacter canadensis</name>
    <dbReference type="NCBI Taxonomy" id="449520"/>
    <lineage>
        <taxon>Bacteria</taxon>
        <taxon>Pseudomonadati</taxon>
        <taxon>Campylobacterota</taxon>
        <taxon>Epsilonproteobacteria</taxon>
        <taxon>Campylobacterales</taxon>
        <taxon>Campylobacteraceae</taxon>
        <taxon>Campylobacter</taxon>
    </lineage>
</organism>
<evidence type="ECO:0000313" key="9">
    <source>
        <dbReference type="EMBL" id="MBZ7987572.1"/>
    </source>
</evidence>
<keyword evidence="5 7" id="KW-1133">Transmembrane helix</keyword>
<sequence>MIKYLLFKYLRFDKSMPFIMITKLLAFIGVALGVCVLIVSMAVMNGMNKNFLDKLLVMNYPISIYSKNKIINEKLIQELQKTYLISPFIQSQAVIKSANSLQAAVIFGVDFKQEAKINEIFNKAYKNTNIQESFPIILGSGFLIDDFKINLIFTNLSPNALAFSPTIKRFNYQSSFSSGLKAYDESYAYVDINDLKKVLKNQNYTGIHLYSKNAQDDIKILKEKYKDDYFIIGWWEQNGNFLNALELEKKALFFILLMIIIIASLNIISSLFMIVLNRKNEIALLLALGASKKEVRNSFFMLGFFIGFCGIIFGILLGFCSMFILNSFDIITLPADVYGTSKLPIDLSIFDFLSIVFGSILIVFLSALYPAYKASKIDILTTLRNE</sequence>
<evidence type="ECO:0000256" key="2">
    <source>
        <dbReference type="ARBA" id="ARBA00005236"/>
    </source>
</evidence>
<gene>
    <name evidence="9" type="ORF">AVCANL283_05600</name>
</gene>
<keyword evidence="10" id="KW-1185">Reference proteome</keyword>
<accession>A0ABS7WS42</accession>
<feature type="transmembrane region" description="Helical" evidence="7">
    <location>
        <begin position="345"/>
        <end position="369"/>
    </location>
</feature>
<feature type="transmembrane region" description="Helical" evidence="7">
    <location>
        <begin position="21"/>
        <end position="44"/>
    </location>
</feature>
<evidence type="ECO:0000256" key="4">
    <source>
        <dbReference type="ARBA" id="ARBA00022692"/>
    </source>
</evidence>
<dbReference type="InterPro" id="IPR051447">
    <property type="entry name" value="Lipoprotein-release_system"/>
</dbReference>
<evidence type="ECO:0000256" key="7">
    <source>
        <dbReference type="SAM" id="Phobius"/>
    </source>
</evidence>
<dbReference type="EMBL" id="JACGBB010000010">
    <property type="protein sequence ID" value="MBZ7987572.1"/>
    <property type="molecule type" value="Genomic_DNA"/>
</dbReference>
<feature type="transmembrane region" description="Helical" evidence="7">
    <location>
        <begin position="251"/>
        <end position="277"/>
    </location>
</feature>
<feature type="transmembrane region" description="Helical" evidence="7">
    <location>
        <begin position="298"/>
        <end position="325"/>
    </location>
</feature>
<evidence type="ECO:0000256" key="6">
    <source>
        <dbReference type="ARBA" id="ARBA00023136"/>
    </source>
</evidence>
<feature type="domain" description="ABC3 transporter permease C-terminal" evidence="8">
    <location>
        <begin position="253"/>
        <end position="378"/>
    </location>
</feature>
<evidence type="ECO:0000256" key="5">
    <source>
        <dbReference type="ARBA" id="ARBA00022989"/>
    </source>
</evidence>
<comment type="caution">
    <text evidence="9">The sequence shown here is derived from an EMBL/GenBank/DDBJ whole genome shotgun (WGS) entry which is preliminary data.</text>
</comment>
<name>A0ABS7WS42_9BACT</name>
<comment type="subcellular location">
    <subcellularLocation>
        <location evidence="1">Cell membrane</location>
        <topology evidence="1">Multi-pass membrane protein</topology>
    </subcellularLocation>
</comment>
<comment type="similarity">
    <text evidence="2">Belongs to the ABC-4 integral membrane protein family. LolC/E subfamily.</text>
</comment>